<keyword evidence="9" id="KW-1185">Reference proteome</keyword>
<dbReference type="SUPFAM" id="SSF54616">
    <property type="entry name" value="DNA-binding domain of Mlu1-box binding protein MBP1"/>
    <property type="match status" value="1"/>
</dbReference>
<feature type="region of interest" description="Disordered" evidence="5">
    <location>
        <begin position="185"/>
        <end position="261"/>
    </location>
</feature>
<evidence type="ECO:0000256" key="5">
    <source>
        <dbReference type="SAM" id="MobiDB-lite"/>
    </source>
</evidence>
<feature type="region of interest" description="Disordered" evidence="5">
    <location>
        <begin position="359"/>
        <end position="380"/>
    </location>
</feature>
<dbReference type="InterPro" id="IPR037548">
    <property type="entry name" value="Bqt4"/>
</dbReference>
<protein>
    <recommendedName>
        <fullName evidence="1">Cell pattern formation-associated protein stuA</fullName>
    </recommendedName>
    <alternativeName>
        <fullName evidence="4">Stunted protein A</fullName>
    </alternativeName>
</protein>
<keyword evidence="3" id="KW-0183">Conidiation</keyword>
<evidence type="ECO:0000256" key="3">
    <source>
        <dbReference type="ARBA" id="ARBA00023321"/>
    </source>
</evidence>
<organism evidence="8 9">
    <name type="scientific">Exophiala sideris</name>
    <dbReference type="NCBI Taxonomy" id="1016849"/>
    <lineage>
        <taxon>Eukaryota</taxon>
        <taxon>Fungi</taxon>
        <taxon>Dikarya</taxon>
        <taxon>Ascomycota</taxon>
        <taxon>Pezizomycotina</taxon>
        <taxon>Eurotiomycetes</taxon>
        <taxon>Chaetothyriomycetidae</taxon>
        <taxon>Chaetothyriales</taxon>
        <taxon>Herpotrichiellaceae</taxon>
        <taxon>Exophiala</taxon>
    </lineage>
</organism>
<evidence type="ECO:0000313" key="9">
    <source>
        <dbReference type="Proteomes" id="UP001345691"/>
    </source>
</evidence>
<proteinExistence type="predicted"/>
<keyword evidence="6" id="KW-1133">Transmembrane helix</keyword>
<feature type="transmembrane region" description="Helical" evidence="6">
    <location>
        <begin position="404"/>
        <end position="421"/>
    </location>
</feature>
<keyword evidence="6" id="KW-0472">Membrane</keyword>
<reference evidence="8 9" key="1">
    <citation type="submission" date="2023-08" db="EMBL/GenBank/DDBJ databases">
        <title>Black Yeasts Isolated from many extreme environments.</title>
        <authorList>
            <person name="Coleine C."/>
            <person name="Stajich J.E."/>
            <person name="Selbmann L."/>
        </authorList>
    </citation>
    <scope>NUCLEOTIDE SEQUENCE [LARGE SCALE GENOMIC DNA]</scope>
    <source>
        <strain evidence="8 9">CCFEE 6328</strain>
    </source>
</reference>
<dbReference type="InterPro" id="IPR018004">
    <property type="entry name" value="KilA/APSES_HTH"/>
</dbReference>
<dbReference type="PANTHER" id="PTHR38044:SF1">
    <property type="entry name" value="BOUQUET FORMATION PROTEIN 4"/>
    <property type="match status" value="1"/>
</dbReference>
<evidence type="ECO:0000256" key="2">
    <source>
        <dbReference type="ARBA" id="ARBA00022969"/>
    </source>
</evidence>
<dbReference type="Proteomes" id="UP001345691">
    <property type="component" value="Unassembled WGS sequence"/>
</dbReference>
<keyword evidence="2" id="KW-0749">Sporulation</keyword>
<evidence type="ECO:0000256" key="6">
    <source>
        <dbReference type="SAM" id="Phobius"/>
    </source>
</evidence>
<feature type="compositionally biased region" description="Polar residues" evidence="5">
    <location>
        <begin position="185"/>
        <end position="194"/>
    </location>
</feature>
<dbReference type="PANTHER" id="PTHR38044">
    <property type="entry name" value="BOUQUET FORMATION PROTEIN 4"/>
    <property type="match status" value="1"/>
</dbReference>
<dbReference type="InterPro" id="IPR003163">
    <property type="entry name" value="Tscrpt_reg_HTH_APSES-type"/>
</dbReference>
<evidence type="ECO:0000313" key="8">
    <source>
        <dbReference type="EMBL" id="KAK5065692.1"/>
    </source>
</evidence>
<dbReference type="PROSITE" id="PS51299">
    <property type="entry name" value="HTH_APSES"/>
    <property type="match status" value="1"/>
</dbReference>
<name>A0ABR0JIB5_9EURO</name>
<keyword evidence="6" id="KW-0812">Transmembrane</keyword>
<feature type="compositionally biased region" description="Polar residues" evidence="5">
    <location>
        <begin position="20"/>
        <end position="37"/>
    </location>
</feature>
<evidence type="ECO:0000256" key="1">
    <source>
        <dbReference type="ARBA" id="ARBA00019309"/>
    </source>
</evidence>
<comment type="caution">
    <text evidence="8">The sequence shown here is derived from an EMBL/GenBank/DDBJ whole genome shotgun (WGS) entry which is preliminary data.</text>
</comment>
<dbReference type="EMBL" id="JAVRRF010000005">
    <property type="protein sequence ID" value="KAK5065692.1"/>
    <property type="molecule type" value="Genomic_DNA"/>
</dbReference>
<feature type="region of interest" description="Disordered" evidence="5">
    <location>
        <begin position="1"/>
        <end position="38"/>
    </location>
</feature>
<dbReference type="InterPro" id="IPR036887">
    <property type="entry name" value="HTH_APSES_sf"/>
</dbReference>
<feature type="compositionally biased region" description="Polar residues" evidence="5">
    <location>
        <begin position="1"/>
        <end position="11"/>
    </location>
</feature>
<sequence>MSRSLPSQRNPLISRDSAPSCEQSASNTLHTAQLTSNSDEDLLSLRRLGKTKLTVKPGQVGTSNATKAENLGPFEYAHLRAPLPEDLDGSEIFATQSNQAHPETYFLMRRSKDGFVSATGMFKIAFPWATHSEEKEERDYLKSLKSTSQDEIAGNVWIEPEFALELAEDYGLTEWVRALLDPSEISQTPSSTKKPINPPPKFDLPTENTMLAPPVKAPRARSIRSASPSKMIGTPAKAGKAVSPRKRQTKAQKEANLAHANAASASLQSALDDAASVADTETRPELAAPLDLAPAAHDETVKVQVDQSVEVDGTMETTHTNVTVEMPAGSPELPLPEDTEKMLETARKMVEEAKTLEASPKVTRKRKAQEAEPSDIDAELPLQPAKKARILEEKLKREKVRTRAVLGVTATLAIAAAIPYFF</sequence>
<dbReference type="Gene3D" id="3.10.260.10">
    <property type="entry name" value="Transcription regulator HTH, APSES-type DNA-binding domain"/>
    <property type="match status" value="1"/>
</dbReference>
<dbReference type="SMART" id="SM01252">
    <property type="entry name" value="KilA-N"/>
    <property type="match status" value="1"/>
</dbReference>
<evidence type="ECO:0000259" key="7">
    <source>
        <dbReference type="PROSITE" id="PS51299"/>
    </source>
</evidence>
<feature type="domain" description="HTH APSES-type" evidence="7">
    <location>
        <begin position="82"/>
        <end position="195"/>
    </location>
</feature>
<evidence type="ECO:0000256" key="4">
    <source>
        <dbReference type="ARBA" id="ARBA00031907"/>
    </source>
</evidence>
<accession>A0ABR0JIB5</accession>
<gene>
    <name evidence="8" type="ORF">LTR69_003241</name>
</gene>